<gene>
    <name evidence="5" type="ORF">FKG94_22285</name>
</gene>
<evidence type="ECO:0000313" key="6">
    <source>
        <dbReference type="Proteomes" id="UP000319732"/>
    </source>
</evidence>
<protein>
    <submittedName>
        <fullName evidence="5">GTP-binding protein</fullName>
    </submittedName>
</protein>
<dbReference type="RefSeq" id="WP_142929162.1">
    <property type="nucleotide sequence ID" value="NZ_ML660104.1"/>
</dbReference>
<dbReference type="GO" id="GO:0005525">
    <property type="term" value="F:GTP binding"/>
    <property type="evidence" value="ECO:0007669"/>
    <property type="project" value="UniProtKB-KW"/>
</dbReference>
<evidence type="ECO:0000313" key="5">
    <source>
        <dbReference type="EMBL" id="TQV69884.1"/>
    </source>
</evidence>
<dbReference type="CDD" id="cd00882">
    <property type="entry name" value="Ras_like_GTPase"/>
    <property type="match status" value="1"/>
</dbReference>
<dbReference type="AlphaFoldDB" id="A0A545SY42"/>
<evidence type="ECO:0000256" key="1">
    <source>
        <dbReference type="ARBA" id="ARBA00005290"/>
    </source>
</evidence>
<dbReference type="GO" id="GO:0016787">
    <property type="term" value="F:hydrolase activity"/>
    <property type="evidence" value="ECO:0007669"/>
    <property type="project" value="UniProtKB-KW"/>
</dbReference>
<dbReference type="Proteomes" id="UP000319732">
    <property type="component" value="Unassembled WGS sequence"/>
</dbReference>
<sequence length="186" mass="20677">MSTQNKIVFTGVVGAGKTTAITHLSNIAPITTEQIATDETRSKKKYTTVAMDYGSIRLDNGEVLHLYGTPGQQRFNFVWDVLIEGCIGLVLLMDHSNPDPLQDLRLFLRSFEKFIADHAAVVGVTHMTYASGPKLDDYHQVLKEFGLNLAVFEVDTRNKNDVVILVQALLYTLDPGLADTELNKHE</sequence>
<evidence type="ECO:0000256" key="3">
    <source>
        <dbReference type="ARBA" id="ARBA00022801"/>
    </source>
</evidence>
<dbReference type="InterPro" id="IPR052705">
    <property type="entry name" value="Gliding_Motility_GTPase"/>
</dbReference>
<dbReference type="EMBL" id="VHSG01000026">
    <property type="protein sequence ID" value="TQV69884.1"/>
    <property type="molecule type" value="Genomic_DNA"/>
</dbReference>
<keyword evidence="6" id="KW-1185">Reference proteome</keyword>
<dbReference type="InterPro" id="IPR027417">
    <property type="entry name" value="P-loop_NTPase"/>
</dbReference>
<evidence type="ECO:0000256" key="4">
    <source>
        <dbReference type="ARBA" id="ARBA00023134"/>
    </source>
</evidence>
<organism evidence="5 6">
    <name type="scientific">Exilibacterium tricleocarpae</name>
    <dbReference type="NCBI Taxonomy" id="2591008"/>
    <lineage>
        <taxon>Bacteria</taxon>
        <taxon>Pseudomonadati</taxon>
        <taxon>Pseudomonadota</taxon>
        <taxon>Gammaproteobacteria</taxon>
        <taxon>Cellvibrionales</taxon>
        <taxon>Cellvibrionaceae</taxon>
        <taxon>Exilibacterium</taxon>
    </lineage>
</organism>
<name>A0A545SY42_9GAMM</name>
<dbReference type="Gene3D" id="3.40.50.300">
    <property type="entry name" value="P-loop containing nucleotide triphosphate hydrolases"/>
    <property type="match status" value="1"/>
</dbReference>
<comment type="similarity">
    <text evidence="1">Belongs to the GPN-loop GTPase family.</text>
</comment>
<proteinExistence type="inferred from homology"/>
<keyword evidence="4" id="KW-0342">GTP-binding</keyword>
<reference evidence="5 6" key="1">
    <citation type="submission" date="2019-06" db="EMBL/GenBank/DDBJ databases">
        <title>Whole genome sequence for Cellvibrionaceae sp. R142.</title>
        <authorList>
            <person name="Wang G."/>
        </authorList>
    </citation>
    <scope>NUCLEOTIDE SEQUENCE [LARGE SCALE GENOMIC DNA]</scope>
    <source>
        <strain evidence="5 6">R142</strain>
    </source>
</reference>
<evidence type="ECO:0000256" key="2">
    <source>
        <dbReference type="ARBA" id="ARBA00022741"/>
    </source>
</evidence>
<dbReference type="PANTHER" id="PTHR42708">
    <property type="entry name" value="ATP/GTP-BINDING PROTEIN-RELATED"/>
    <property type="match status" value="1"/>
</dbReference>
<keyword evidence="2" id="KW-0547">Nucleotide-binding</keyword>
<accession>A0A545SY42</accession>
<comment type="caution">
    <text evidence="5">The sequence shown here is derived from an EMBL/GenBank/DDBJ whole genome shotgun (WGS) entry which is preliminary data.</text>
</comment>
<keyword evidence="3" id="KW-0378">Hydrolase</keyword>
<dbReference type="Pfam" id="PF03029">
    <property type="entry name" value="ATP_bind_1"/>
    <property type="match status" value="1"/>
</dbReference>
<dbReference type="SUPFAM" id="SSF52540">
    <property type="entry name" value="P-loop containing nucleoside triphosphate hydrolases"/>
    <property type="match status" value="1"/>
</dbReference>
<dbReference type="PANTHER" id="PTHR42708:SF1">
    <property type="entry name" value="GLIDING MOTILITY PROTEIN MGLA"/>
    <property type="match status" value="1"/>
</dbReference>
<dbReference type="InterPro" id="IPR004130">
    <property type="entry name" value="Gpn"/>
</dbReference>
<dbReference type="OrthoDB" id="4319884at2"/>